<dbReference type="InterPro" id="IPR019734">
    <property type="entry name" value="TPR_rpt"/>
</dbReference>
<keyword evidence="1" id="KW-0802">TPR repeat</keyword>
<dbReference type="STRING" id="139420.A0A371DTN8"/>
<dbReference type="Proteomes" id="UP000256964">
    <property type="component" value="Unassembled WGS sequence"/>
</dbReference>
<name>A0A371DTN8_9APHY</name>
<dbReference type="InterPro" id="IPR011990">
    <property type="entry name" value="TPR-like_helical_dom_sf"/>
</dbReference>
<dbReference type="EMBL" id="KZ857381">
    <property type="protein sequence ID" value="RDX55899.1"/>
    <property type="molecule type" value="Genomic_DNA"/>
</dbReference>
<evidence type="ECO:0000256" key="1">
    <source>
        <dbReference type="PROSITE-ProRule" id="PRU00339"/>
    </source>
</evidence>
<dbReference type="Gene3D" id="1.25.40.10">
    <property type="entry name" value="Tetratricopeptide repeat domain"/>
    <property type="match status" value="1"/>
</dbReference>
<dbReference type="Gene3D" id="6.10.140.2220">
    <property type="match status" value="1"/>
</dbReference>
<evidence type="ECO:0000313" key="3">
    <source>
        <dbReference type="Proteomes" id="UP000256964"/>
    </source>
</evidence>
<sequence length="171" mass="19132">MDPGSLSSSPDESALSEAMTLAGKARQLDARGSHHEAERFFHRALELIDPSAPASYPTLANIWNSLGELYLHMGRFDQAEQWFTKSLDISGSIRDLKEISASRENLARVQRAKSELLKAKALKMLGAPDDMRCGNYSCSSLTSSSQAAFYCSHGCQKDDYERHKRYCQYDM</sequence>
<evidence type="ECO:0000313" key="2">
    <source>
        <dbReference type="EMBL" id="RDX55899.1"/>
    </source>
</evidence>
<organism evidence="2 3">
    <name type="scientific">Lentinus brumalis</name>
    <dbReference type="NCBI Taxonomy" id="2498619"/>
    <lineage>
        <taxon>Eukaryota</taxon>
        <taxon>Fungi</taxon>
        <taxon>Dikarya</taxon>
        <taxon>Basidiomycota</taxon>
        <taxon>Agaricomycotina</taxon>
        <taxon>Agaricomycetes</taxon>
        <taxon>Polyporales</taxon>
        <taxon>Polyporaceae</taxon>
        <taxon>Lentinus</taxon>
    </lineage>
</organism>
<dbReference type="PROSITE" id="PS50005">
    <property type="entry name" value="TPR"/>
    <property type="match status" value="1"/>
</dbReference>
<dbReference type="AlphaFoldDB" id="A0A371DTN8"/>
<protein>
    <submittedName>
        <fullName evidence="2">Uncharacterized protein</fullName>
    </submittedName>
</protein>
<dbReference type="OrthoDB" id="5231159at2759"/>
<keyword evidence="3" id="KW-1185">Reference proteome</keyword>
<accession>A0A371DTN8</accession>
<dbReference type="SMART" id="SM00028">
    <property type="entry name" value="TPR"/>
    <property type="match status" value="2"/>
</dbReference>
<reference evidence="2 3" key="1">
    <citation type="journal article" date="2018" name="Biotechnol. Biofuels">
        <title>Integrative visual omics of the white-rot fungus Polyporus brumalis exposes the biotechnological potential of its oxidative enzymes for delignifying raw plant biomass.</title>
        <authorList>
            <person name="Miyauchi S."/>
            <person name="Rancon A."/>
            <person name="Drula E."/>
            <person name="Hage H."/>
            <person name="Chaduli D."/>
            <person name="Favel A."/>
            <person name="Grisel S."/>
            <person name="Henrissat B."/>
            <person name="Herpoel-Gimbert I."/>
            <person name="Ruiz-Duenas F.J."/>
            <person name="Chevret D."/>
            <person name="Hainaut M."/>
            <person name="Lin J."/>
            <person name="Wang M."/>
            <person name="Pangilinan J."/>
            <person name="Lipzen A."/>
            <person name="Lesage-Meessen L."/>
            <person name="Navarro D."/>
            <person name="Riley R."/>
            <person name="Grigoriev I.V."/>
            <person name="Zhou S."/>
            <person name="Raouche S."/>
            <person name="Rosso M.N."/>
        </authorList>
    </citation>
    <scope>NUCLEOTIDE SEQUENCE [LARGE SCALE GENOMIC DNA]</scope>
    <source>
        <strain evidence="2 3">BRFM 1820</strain>
    </source>
</reference>
<proteinExistence type="predicted"/>
<dbReference type="SUPFAM" id="SSF48452">
    <property type="entry name" value="TPR-like"/>
    <property type="match status" value="1"/>
</dbReference>
<gene>
    <name evidence="2" type="ORF">OH76DRAFT_1452043</name>
</gene>
<dbReference type="Pfam" id="PF13424">
    <property type="entry name" value="TPR_12"/>
    <property type="match status" value="1"/>
</dbReference>
<feature type="repeat" description="TPR" evidence="1">
    <location>
        <begin position="60"/>
        <end position="93"/>
    </location>
</feature>